<protein>
    <submittedName>
        <fullName evidence="1">8001_t:CDS:1</fullName>
    </submittedName>
</protein>
<dbReference type="AlphaFoldDB" id="A0A9N9DSL6"/>
<evidence type="ECO:0000313" key="1">
    <source>
        <dbReference type="EMBL" id="CAG8649431.1"/>
    </source>
</evidence>
<comment type="caution">
    <text evidence="1">The sequence shown here is derived from an EMBL/GenBank/DDBJ whole genome shotgun (WGS) entry which is preliminary data.</text>
</comment>
<organism evidence="1 2">
    <name type="scientific">Paraglomus occultum</name>
    <dbReference type="NCBI Taxonomy" id="144539"/>
    <lineage>
        <taxon>Eukaryota</taxon>
        <taxon>Fungi</taxon>
        <taxon>Fungi incertae sedis</taxon>
        <taxon>Mucoromycota</taxon>
        <taxon>Glomeromycotina</taxon>
        <taxon>Glomeromycetes</taxon>
        <taxon>Paraglomerales</taxon>
        <taxon>Paraglomeraceae</taxon>
        <taxon>Paraglomus</taxon>
    </lineage>
</organism>
<evidence type="ECO:0000313" key="2">
    <source>
        <dbReference type="Proteomes" id="UP000789572"/>
    </source>
</evidence>
<proteinExistence type="predicted"/>
<accession>A0A9N9DSL6</accession>
<dbReference type="OrthoDB" id="2011986at2759"/>
<reference evidence="1" key="1">
    <citation type="submission" date="2021-06" db="EMBL/GenBank/DDBJ databases">
        <authorList>
            <person name="Kallberg Y."/>
            <person name="Tangrot J."/>
            <person name="Rosling A."/>
        </authorList>
    </citation>
    <scope>NUCLEOTIDE SEQUENCE</scope>
    <source>
        <strain evidence="1">IA702</strain>
    </source>
</reference>
<dbReference type="EMBL" id="CAJVPJ010004186">
    <property type="protein sequence ID" value="CAG8649431.1"/>
    <property type="molecule type" value="Genomic_DNA"/>
</dbReference>
<keyword evidence="2" id="KW-1185">Reference proteome</keyword>
<sequence length="45" mass="5297">MPNNVPDREKPILEALTERRDRLISLKKDRSRSIRASDVTDIFDE</sequence>
<feature type="non-terminal residue" evidence="1">
    <location>
        <position position="45"/>
    </location>
</feature>
<gene>
    <name evidence="1" type="ORF">POCULU_LOCUS9868</name>
</gene>
<name>A0A9N9DSL6_9GLOM</name>
<dbReference type="Proteomes" id="UP000789572">
    <property type="component" value="Unassembled WGS sequence"/>
</dbReference>